<dbReference type="RefSeq" id="WP_273937327.1">
    <property type="nucleotide sequence ID" value="NZ_CP097263.1"/>
</dbReference>
<accession>A0ABV6N510</accession>
<evidence type="ECO:0000313" key="8">
    <source>
        <dbReference type="EMBL" id="MFC0547091.1"/>
    </source>
</evidence>
<evidence type="ECO:0000256" key="6">
    <source>
        <dbReference type="ARBA" id="ARBA00022833"/>
    </source>
</evidence>
<proteinExistence type="inferred from homology"/>
<dbReference type="InterPro" id="IPR032466">
    <property type="entry name" value="Metal_Hydrolase"/>
</dbReference>
<dbReference type="PANTHER" id="PTHR11409">
    <property type="entry name" value="ADENOSINE DEAMINASE"/>
    <property type="match status" value="1"/>
</dbReference>
<reference evidence="8 9" key="1">
    <citation type="submission" date="2024-09" db="EMBL/GenBank/DDBJ databases">
        <authorList>
            <person name="Sun Q."/>
            <person name="Mori K."/>
        </authorList>
    </citation>
    <scope>NUCLEOTIDE SEQUENCE [LARGE SCALE GENOMIC DNA]</scope>
    <source>
        <strain evidence="8 9">TBRC 1432</strain>
    </source>
</reference>
<comment type="caution">
    <text evidence="8">The sequence shown here is derived from an EMBL/GenBank/DDBJ whole genome shotgun (WGS) entry which is preliminary data.</text>
</comment>
<evidence type="ECO:0000256" key="2">
    <source>
        <dbReference type="ARBA" id="ARBA00006676"/>
    </source>
</evidence>
<evidence type="ECO:0000256" key="4">
    <source>
        <dbReference type="ARBA" id="ARBA00022723"/>
    </source>
</evidence>
<dbReference type="Gene3D" id="3.20.20.140">
    <property type="entry name" value="Metal-dependent hydrolases"/>
    <property type="match status" value="1"/>
</dbReference>
<comment type="similarity">
    <text evidence="2">Belongs to the metallo-dependent hydrolases superfamily. Adenosine and AMP deaminases family.</text>
</comment>
<keyword evidence="9" id="KW-1185">Reference proteome</keyword>
<evidence type="ECO:0000259" key="7">
    <source>
        <dbReference type="Pfam" id="PF00962"/>
    </source>
</evidence>
<keyword evidence="4" id="KW-0479">Metal-binding</keyword>
<organism evidence="8 9">
    <name type="scientific">Kutzneria chonburiensis</name>
    <dbReference type="NCBI Taxonomy" id="1483604"/>
    <lineage>
        <taxon>Bacteria</taxon>
        <taxon>Bacillati</taxon>
        <taxon>Actinomycetota</taxon>
        <taxon>Actinomycetes</taxon>
        <taxon>Pseudonocardiales</taxon>
        <taxon>Pseudonocardiaceae</taxon>
        <taxon>Kutzneria</taxon>
    </lineage>
</organism>
<dbReference type="EMBL" id="JBHLUD010000013">
    <property type="protein sequence ID" value="MFC0547091.1"/>
    <property type="molecule type" value="Genomic_DNA"/>
</dbReference>
<dbReference type="PANTHER" id="PTHR11409:SF43">
    <property type="entry name" value="ADENOSINE DEAMINASE"/>
    <property type="match status" value="1"/>
</dbReference>
<gene>
    <name evidence="8" type="ORF">ACFFH7_36660</name>
</gene>
<dbReference type="Proteomes" id="UP001589810">
    <property type="component" value="Unassembled WGS sequence"/>
</dbReference>
<dbReference type="InterPro" id="IPR006330">
    <property type="entry name" value="Ado/ade_deaminase"/>
</dbReference>
<dbReference type="SUPFAM" id="SSF51556">
    <property type="entry name" value="Metallo-dependent hydrolases"/>
    <property type="match status" value="1"/>
</dbReference>
<dbReference type="Pfam" id="PF00962">
    <property type="entry name" value="A_deaminase"/>
    <property type="match status" value="1"/>
</dbReference>
<name>A0ABV6N510_9PSEU</name>
<feature type="domain" description="Adenosine deaminase" evidence="7">
    <location>
        <begin position="169"/>
        <end position="285"/>
    </location>
</feature>
<dbReference type="EC" id="3.5.4.4" evidence="3"/>
<comment type="cofactor">
    <cofactor evidence="1">
        <name>Zn(2+)</name>
        <dbReference type="ChEBI" id="CHEBI:29105"/>
    </cofactor>
</comment>
<protein>
    <recommendedName>
        <fullName evidence="3">adenosine deaminase</fullName>
        <ecNumber evidence="3">3.5.4.4</ecNumber>
    </recommendedName>
</protein>
<dbReference type="InterPro" id="IPR001365">
    <property type="entry name" value="A_deaminase_dom"/>
</dbReference>
<keyword evidence="6" id="KW-0862">Zinc</keyword>
<evidence type="ECO:0000313" key="9">
    <source>
        <dbReference type="Proteomes" id="UP001589810"/>
    </source>
</evidence>
<sequence length="309" mass="34792">MGHSILHCHFESALRALTQAKANKLPALRAVYTSPAYQRAAPAGRLTLLWQKVLDLTADEEIFTEATFRQIVQDLIGEMEINSVEHIDLRIGPSVGRWHWMSSSIDGLDIFQDELDRHHDLSIAFLAGINMTKPTNTLDGIFDSLLESGDLLGRLAGVDINFLSTDIFKFDRYVHTLNALQASGLKVNIHLGELFDNEVSRYVLSRITPDRIGHGVLLLQDKKLSDFIRDHEICLDMCPTSNTLLGVVDWGQDNPARRALDLGIPISINPDDPLLFGTDMTREIRNSRLRDDELGVIAAYGRKYRYEIK</sequence>
<evidence type="ECO:0000256" key="5">
    <source>
        <dbReference type="ARBA" id="ARBA00022801"/>
    </source>
</evidence>
<evidence type="ECO:0000256" key="3">
    <source>
        <dbReference type="ARBA" id="ARBA00012784"/>
    </source>
</evidence>
<keyword evidence="5" id="KW-0378">Hydrolase</keyword>
<evidence type="ECO:0000256" key="1">
    <source>
        <dbReference type="ARBA" id="ARBA00001947"/>
    </source>
</evidence>